<comment type="caution">
    <text evidence="1">The sequence shown here is derived from an EMBL/GenBank/DDBJ whole genome shotgun (WGS) entry which is preliminary data.</text>
</comment>
<evidence type="ECO:0000313" key="1">
    <source>
        <dbReference type="EMBL" id="KAH7865273.1"/>
    </source>
</evidence>
<evidence type="ECO:0000313" key="2">
    <source>
        <dbReference type="Proteomes" id="UP000828048"/>
    </source>
</evidence>
<keyword evidence="2" id="KW-1185">Reference proteome</keyword>
<accession>A0ACB7ZH64</accession>
<reference evidence="1 2" key="1">
    <citation type="journal article" date="2021" name="Hortic Res">
        <title>High-quality reference genome and annotation aids understanding of berry development for evergreen blueberry (Vaccinium darrowii).</title>
        <authorList>
            <person name="Yu J."/>
            <person name="Hulse-Kemp A.M."/>
            <person name="Babiker E."/>
            <person name="Staton M."/>
        </authorList>
    </citation>
    <scope>NUCLEOTIDE SEQUENCE [LARGE SCALE GENOMIC DNA]</scope>
    <source>
        <strain evidence="2">cv. NJ 8807/NJ 8810</strain>
        <tissue evidence="1">Young leaf</tissue>
    </source>
</reference>
<gene>
    <name evidence="1" type="ORF">Vadar_004484</name>
</gene>
<name>A0ACB7ZH64_9ERIC</name>
<proteinExistence type="predicted"/>
<organism evidence="1 2">
    <name type="scientific">Vaccinium darrowii</name>
    <dbReference type="NCBI Taxonomy" id="229202"/>
    <lineage>
        <taxon>Eukaryota</taxon>
        <taxon>Viridiplantae</taxon>
        <taxon>Streptophyta</taxon>
        <taxon>Embryophyta</taxon>
        <taxon>Tracheophyta</taxon>
        <taxon>Spermatophyta</taxon>
        <taxon>Magnoliopsida</taxon>
        <taxon>eudicotyledons</taxon>
        <taxon>Gunneridae</taxon>
        <taxon>Pentapetalae</taxon>
        <taxon>asterids</taxon>
        <taxon>Ericales</taxon>
        <taxon>Ericaceae</taxon>
        <taxon>Vaccinioideae</taxon>
        <taxon>Vaccinieae</taxon>
        <taxon>Vaccinium</taxon>
    </lineage>
</organism>
<protein>
    <submittedName>
        <fullName evidence="1">Uncharacterized protein</fullName>
    </submittedName>
</protein>
<sequence length="241" mass="27121">MLTSTIDDKQRLPTAPAGAKTTTDFYGSSTNSSFTFDDLKIPAIGLRELTIWGSMVHLEWLVRSLAKVGILLEKLKLCGGSPYGLNITEVMTILCVCPTLKYFTLMAGDRINDNQMSEICRCLPNIVSIDLSYYALTAAFFFVFAKECPGLSEITMRFGSLGLIEDDFVKNLERNYRIRYRDLSDGSDLDVNLLEDILVVWPKLHTLKVPLTTRWYAGILSKNLKLAKARSNMSVRIRSNQ</sequence>
<dbReference type="EMBL" id="CM037159">
    <property type="protein sequence ID" value="KAH7865273.1"/>
    <property type="molecule type" value="Genomic_DNA"/>
</dbReference>
<dbReference type="Proteomes" id="UP000828048">
    <property type="component" value="Chromosome 9"/>
</dbReference>